<evidence type="ECO:0000256" key="2">
    <source>
        <dbReference type="SAM" id="MobiDB-lite"/>
    </source>
</evidence>
<dbReference type="InterPro" id="IPR002508">
    <property type="entry name" value="MurNAc-LAA_cat"/>
</dbReference>
<dbReference type="InterPro" id="IPR021731">
    <property type="entry name" value="AMIN_dom"/>
</dbReference>
<feature type="compositionally biased region" description="Polar residues" evidence="2">
    <location>
        <begin position="135"/>
        <end position="153"/>
    </location>
</feature>
<dbReference type="FunFam" id="3.40.630.40:FF:000005">
    <property type="entry name" value="N-acetylmuramoyl-L-alanine amidase (AmiA)"/>
    <property type="match status" value="1"/>
</dbReference>
<keyword evidence="1" id="KW-0378">Hydrolase</keyword>
<keyword evidence="3" id="KW-0732">Signal</keyword>
<gene>
    <name evidence="5" type="ORF">DSM107014_06450</name>
</gene>
<evidence type="ECO:0000313" key="6">
    <source>
        <dbReference type="Proteomes" id="UP000767446"/>
    </source>
</evidence>
<comment type="caution">
    <text evidence="5">The sequence shown here is derived from an EMBL/GenBank/DDBJ whole genome shotgun (WGS) entry which is preliminary data.</text>
</comment>
<protein>
    <submittedName>
        <fullName evidence="5">N-acetylmuramoyl-L-alanine amidase</fullName>
    </submittedName>
</protein>
<dbReference type="PANTHER" id="PTHR30404:SF0">
    <property type="entry name" value="N-ACETYLMURAMOYL-L-ALANINE AMIDASE AMIC"/>
    <property type="match status" value="1"/>
</dbReference>
<feature type="compositionally biased region" description="Polar residues" evidence="2">
    <location>
        <begin position="428"/>
        <end position="437"/>
    </location>
</feature>
<dbReference type="PANTHER" id="PTHR30404">
    <property type="entry name" value="N-ACETYLMURAMOYL-L-ALANINE AMIDASE"/>
    <property type="match status" value="1"/>
</dbReference>
<feature type="region of interest" description="Disordered" evidence="2">
    <location>
        <begin position="117"/>
        <end position="182"/>
    </location>
</feature>
<feature type="signal peptide" evidence="3">
    <location>
        <begin position="1"/>
        <end position="23"/>
    </location>
</feature>
<dbReference type="SUPFAM" id="SSF53187">
    <property type="entry name" value="Zn-dependent exopeptidases"/>
    <property type="match status" value="1"/>
</dbReference>
<evidence type="ECO:0000313" key="5">
    <source>
        <dbReference type="EMBL" id="MBR8827537.1"/>
    </source>
</evidence>
<evidence type="ECO:0000256" key="3">
    <source>
        <dbReference type="SAM" id="SignalP"/>
    </source>
</evidence>
<feature type="region of interest" description="Disordered" evidence="2">
    <location>
        <begin position="428"/>
        <end position="458"/>
    </location>
</feature>
<evidence type="ECO:0000256" key="1">
    <source>
        <dbReference type="ARBA" id="ARBA00022801"/>
    </source>
</evidence>
<reference evidence="5" key="1">
    <citation type="submission" date="2021-02" db="EMBL/GenBank/DDBJ databases">
        <title>Metagenome analyses of Stigonema ocellatum DSM 106950, Chlorogloea purpurea SAG 13.99 and Gomphosphaeria aponina DSM 107014.</title>
        <authorList>
            <person name="Marter P."/>
            <person name="Huang S."/>
        </authorList>
    </citation>
    <scope>NUCLEOTIDE SEQUENCE</scope>
    <source>
        <strain evidence="5">JP213</strain>
    </source>
</reference>
<name>A0A941GSY4_9CHRO</name>
<feature type="domain" description="MurNAc-LAA" evidence="4">
    <location>
        <begin position="527"/>
        <end position="636"/>
    </location>
</feature>
<dbReference type="Pfam" id="PF01520">
    <property type="entry name" value="Amidase_3"/>
    <property type="match status" value="1"/>
</dbReference>
<feature type="compositionally biased region" description="Pro residues" evidence="2">
    <location>
        <begin position="441"/>
        <end position="452"/>
    </location>
</feature>
<evidence type="ECO:0000259" key="4">
    <source>
        <dbReference type="SMART" id="SM00646"/>
    </source>
</evidence>
<proteinExistence type="predicted"/>
<dbReference type="GO" id="GO:0009253">
    <property type="term" value="P:peptidoglycan catabolic process"/>
    <property type="evidence" value="ECO:0007669"/>
    <property type="project" value="InterPro"/>
</dbReference>
<dbReference type="InterPro" id="IPR050695">
    <property type="entry name" value="N-acetylmuramoyl_amidase_3"/>
</dbReference>
<dbReference type="Proteomes" id="UP000767446">
    <property type="component" value="Unassembled WGS sequence"/>
</dbReference>
<dbReference type="GO" id="GO:0008745">
    <property type="term" value="F:N-acetylmuramoyl-L-alanine amidase activity"/>
    <property type="evidence" value="ECO:0007669"/>
    <property type="project" value="InterPro"/>
</dbReference>
<feature type="chain" id="PRO_5036999065" evidence="3">
    <location>
        <begin position="24"/>
        <end position="642"/>
    </location>
</feature>
<sequence length="642" mass="70617">MARFHWVPLSFVSVCLFSSPAEAAKLMSWRFESSQNQLSFTTNGGVQPKAKLITNPTRLVIDLPKTKLDRPTVEESFGGMVKSVRVGQFDAETTRIVVELAGGYTIDPEQINIRGASPTQWTVKLPEPKPDTLPLPQNEQNEQSRVSDASSRPSQRRRVTRENPPPSLPEQQESVSEENTNAAVSFKANEEPSLDLQMTSNGLFVRFDGGEGENIKMKRSSDRRLIEFELDGVVLPASLASQKLAVNNYGVSEIEFTQSSNSRGKATIVLKVTEDSPDWQASFSRSGGLVLWPVGGMASVDTGNSSGLSISSAPQENKKPTIKSVRLGENNEQLLIEADQELAATGNWNASEGVYEITIPDAQLDERFQNPELDVNSPIYQLRIWESDSNTVMVQVQPALGVRIEELNQPSAQFLALQLRGLIGETSVRSTNTSNATRAVEPPPKPLPPNRVQPPRQLSSLPNERISVMIDPGHGGKDPGARGIGGIQEKDIILPISQQVAQILERNGVQVILTRSADYFVSLEGRANMANRANADIFVSIHANSMGMSRPDVNGLETYYYETGKELAATIHRNILGEVDVNDRRVRRARFYVLRKTSMPAVLVEVGFLTGNEDAAKLANSAYRQDMAEALANGILQYIRQR</sequence>
<dbReference type="CDD" id="cd02696">
    <property type="entry name" value="MurNAc-LAA"/>
    <property type="match status" value="1"/>
</dbReference>
<dbReference type="SMART" id="SM00646">
    <property type="entry name" value="Ami_3"/>
    <property type="match status" value="1"/>
</dbReference>
<feature type="compositionally biased region" description="Polar residues" evidence="2">
    <location>
        <begin position="169"/>
        <end position="182"/>
    </location>
</feature>
<dbReference type="AlphaFoldDB" id="A0A941GSY4"/>
<accession>A0A941GSY4</accession>
<dbReference type="EMBL" id="JADQBC010000034">
    <property type="protein sequence ID" value="MBR8827537.1"/>
    <property type="molecule type" value="Genomic_DNA"/>
</dbReference>
<dbReference type="Gene3D" id="3.40.630.40">
    <property type="entry name" value="Zn-dependent exopeptidases"/>
    <property type="match status" value="1"/>
</dbReference>
<organism evidence="5 6">
    <name type="scientific">Gomphosphaeria aponina SAG 52.96 = DSM 107014</name>
    <dbReference type="NCBI Taxonomy" id="1521640"/>
    <lineage>
        <taxon>Bacteria</taxon>
        <taxon>Bacillati</taxon>
        <taxon>Cyanobacteriota</taxon>
        <taxon>Cyanophyceae</taxon>
        <taxon>Oscillatoriophycideae</taxon>
        <taxon>Chroococcales</taxon>
        <taxon>Gomphosphaeriaceae</taxon>
        <taxon>Gomphosphaeria</taxon>
    </lineage>
</organism>
<dbReference type="GO" id="GO:0030288">
    <property type="term" value="C:outer membrane-bounded periplasmic space"/>
    <property type="evidence" value="ECO:0007669"/>
    <property type="project" value="TreeGrafter"/>
</dbReference>
<dbReference type="Pfam" id="PF11741">
    <property type="entry name" value="AMIN"/>
    <property type="match status" value="1"/>
</dbReference>
<dbReference type="Gene3D" id="2.60.40.3500">
    <property type="match status" value="1"/>
</dbReference>